<keyword evidence="2" id="KW-1185">Reference proteome</keyword>
<dbReference type="OrthoDB" id="6143593at2759"/>
<organism evidence="1 2">
    <name type="scientific">Mytilus galloprovincialis</name>
    <name type="common">Mediterranean mussel</name>
    <dbReference type="NCBI Taxonomy" id="29158"/>
    <lineage>
        <taxon>Eukaryota</taxon>
        <taxon>Metazoa</taxon>
        <taxon>Spiralia</taxon>
        <taxon>Lophotrochozoa</taxon>
        <taxon>Mollusca</taxon>
        <taxon>Bivalvia</taxon>
        <taxon>Autobranchia</taxon>
        <taxon>Pteriomorphia</taxon>
        <taxon>Mytilida</taxon>
        <taxon>Mytiloidea</taxon>
        <taxon>Mytilidae</taxon>
        <taxon>Mytilinae</taxon>
        <taxon>Mytilus</taxon>
    </lineage>
</organism>
<dbReference type="AlphaFoldDB" id="A0A8B6F4X4"/>
<comment type="caution">
    <text evidence="1">The sequence shown here is derived from an EMBL/GenBank/DDBJ whole genome shotgun (WGS) entry which is preliminary data.</text>
</comment>
<evidence type="ECO:0000313" key="2">
    <source>
        <dbReference type="Proteomes" id="UP000596742"/>
    </source>
</evidence>
<evidence type="ECO:0000313" key="1">
    <source>
        <dbReference type="EMBL" id="VDI43532.1"/>
    </source>
</evidence>
<name>A0A8B6F4X4_MYTGA</name>
<reference evidence="1" key="1">
    <citation type="submission" date="2018-11" db="EMBL/GenBank/DDBJ databases">
        <authorList>
            <person name="Alioto T."/>
            <person name="Alioto T."/>
        </authorList>
    </citation>
    <scope>NUCLEOTIDE SEQUENCE</scope>
</reference>
<proteinExistence type="predicted"/>
<accession>A0A8B6F4X4</accession>
<dbReference type="Proteomes" id="UP000596742">
    <property type="component" value="Unassembled WGS sequence"/>
</dbReference>
<dbReference type="EMBL" id="UYJE01006155">
    <property type="protein sequence ID" value="VDI43532.1"/>
    <property type="molecule type" value="Genomic_DNA"/>
</dbReference>
<gene>
    <name evidence="1" type="ORF">MGAL_10B068554</name>
</gene>
<protein>
    <submittedName>
        <fullName evidence="1">Uncharacterized protein</fullName>
    </submittedName>
</protein>
<sequence>MDSDVPSCSGAKKRRKSTDQIDDPVFVEFHSNEPLMALLNNSVSALKKRNEFSLCMLKISHCNGMAPKNFSKAFCQTERYKCTDEASSSSSTLSPKHVMLFSMSSIFCYGEELLCSFLKPKSETCLPQRKGAKIALSKLLYFLSEETGGCTLWKIHVDKVITAEKAFAEEDRKLTEAEWAVVLAHHLFSKLSVSSYYLIDKGYSKYARCPCGCDGILTGDYGDTSIGCPEVWHGFVDLMMGMIGINIATIEPDSPGGSGNRSSIEVKIENTDLKSNKEQMIAQSIVFSFLQQKLHPEFVNHLIPSIGISKEMLVIYYYDCKNDVLIESSQMPYIQDEKLCIPTIVALWLALNFKYFCSGITKGMNNSSYKAGFFEQVDEKLNLYMNVNMPCGKHYSKEDNTWTWLGKPIEDEPAEKVKDINKLEPW</sequence>